<proteinExistence type="predicted"/>
<feature type="coiled-coil region" evidence="1">
    <location>
        <begin position="94"/>
        <end position="131"/>
    </location>
</feature>
<evidence type="ECO:0000256" key="1">
    <source>
        <dbReference type="SAM" id="Coils"/>
    </source>
</evidence>
<evidence type="ECO:0000313" key="2">
    <source>
        <dbReference type="EMBL" id="KAI9559782.1"/>
    </source>
</evidence>
<dbReference type="EMBL" id="WJBH02000004">
    <property type="protein sequence ID" value="KAI9559782.1"/>
    <property type="molecule type" value="Genomic_DNA"/>
</dbReference>
<sequence length="188" mass="22152">MEAEQILPGCADKYRQSEIDQLVVMTWQQTATVQMPEDTLIESLIPNPSSETSQSTRDCCSSGTLHRQVDTVMEENNRMRQSITRMAFTMTQWIRDNQEQNERIKLLVEKLKESEQKRKSLFQDFEALKIQTKIRESEWEAERDRLATFQGNHREKTSKQVILKLQEENWKLRKAHSSAFVCRQSISR</sequence>
<keyword evidence="3" id="KW-1185">Reference proteome</keyword>
<gene>
    <name evidence="2" type="ORF">GHT06_013788</name>
</gene>
<protein>
    <submittedName>
        <fullName evidence="2">Uncharacterized protein</fullName>
    </submittedName>
</protein>
<name>A0AAD5KSP9_9CRUS</name>
<dbReference type="Proteomes" id="UP000820818">
    <property type="component" value="Linkage Group LG4"/>
</dbReference>
<accession>A0AAD5KSP9</accession>
<evidence type="ECO:0000313" key="3">
    <source>
        <dbReference type="Proteomes" id="UP000820818"/>
    </source>
</evidence>
<comment type="caution">
    <text evidence="2">The sequence shown here is derived from an EMBL/GenBank/DDBJ whole genome shotgun (WGS) entry which is preliminary data.</text>
</comment>
<dbReference type="AlphaFoldDB" id="A0AAD5KSP9"/>
<reference evidence="2 3" key="1">
    <citation type="submission" date="2022-05" db="EMBL/GenBank/DDBJ databases">
        <title>A multi-omics perspective on studying reproductive biology in Daphnia sinensis.</title>
        <authorList>
            <person name="Jia J."/>
        </authorList>
    </citation>
    <scope>NUCLEOTIDE SEQUENCE [LARGE SCALE GENOMIC DNA]</scope>
    <source>
        <strain evidence="2 3">WSL</strain>
    </source>
</reference>
<keyword evidence="1" id="KW-0175">Coiled coil</keyword>
<organism evidence="2 3">
    <name type="scientific">Daphnia sinensis</name>
    <dbReference type="NCBI Taxonomy" id="1820382"/>
    <lineage>
        <taxon>Eukaryota</taxon>
        <taxon>Metazoa</taxon>
        <taxon>Ecdysozoa</taxon>
        <taxon>Arthropoda</taxon>
        <taxon>Crustacea</taxon>
        <taxon>Branchiopoda</taxon>
        <taxon>Diplostraca</taxon>
        <taxon>Cladocera</taxon>
        <taxon>Anomopoda</taxon>
        <taxon>Daphniidae</taxon>
        <taxon>Daphnia</taxon>
        <taxon>Daphnia similis group</taxon>
    </lineage>
</organism>